<name>A0A518HCJ1_9BACT</name>
<sequence>MPGGVIFCRIGSERRIRRPGGTPSDDWSAYGFGETVLPDHWRELAAQLRREGWRGDVPALTDLLELDFPVEPALSRSFEIRGDLERLGSVRLDEGAGVAVERLSRFFGWAVDCGREAKGDPVWNIHVRIQWLRRDSHRPGPGPTRDGA</sequence>
<accession>A0A518HCJ1</accession>
<dbReference type="Proteomes" id="UP000317835">
    <property type="component" value="Chromosome"/>
</dbReference>
<dbReference type="KEGG" id="tpla:ElP_65390"/>
<reference evidence="1 2" key="1">
    <citation type="submission" date="2019-02" db="EMBL/GenBank/DDBJ databases">
        <title>Deep-cultivation of Planctomycetes and their phenomic and genomic characterization uncovers novel biology.</title>
        <authorList>
            <person name="Wiegand S."/>
            <person name="Jogler M."/>
            <person name="Boedeker C."/>
            <person name="Pinto D."/>
            <person name="Vollmers J."/>
            <person name="Rivas-Marin E."/>
            <person name="Kohn T."/>
            <person name="Peeters S.H."/>
            <person name="Heuer A."/>
            <person name="Rast P."/>
            <person name="Oberbeckmann S."/>
            <person name="Bunk B."/>
            <person name="Jeske O."/>
            <person name="Meyerdierks A."/>
            <person name="Storesund J.E."/>
            <person name="Kallscheuer N."/>
            <person name="Luecker S."/>
            <person name="Lage O.M."/>
            <person name="Pohl T."/>
            <person name="Merkel B.J."/>
            <person name="Hornburger P."/>
            <person name="Mueller R.-W."/>
            <person name="Bruemmer F."/>
            <person name="Labrenz M."/>
            <person name="Spormann A.M."/>
            <person name="Op den Camp H."/>
            <person name="Overmann J."/>
            <person name="Amann R."/>
            <person name="Jetten M.S.M."/>
            <person name="Mascher T."/>
            <person name="Medema M.H."/>
            <person name="Devos D.P."/>
            <person name="Kaster A.-K."/>
            <person name="Ovreas L."/>
            <person name="Rohde M."/>
            <person name="Galperin M.Y."/>
            <person name="Jogler C."/>
        </authorList>
    </citation>
    <scope>NUCLEOTIDE SEQUENCE [LARGE SCALE GENOMIC DNA]</scope>
    <source>
        <strain evidence="1 2">ElP</strain>
    </source>
</reference>
<dbReference type="EMBL" id="CP036426">
    <property type="protein sequence ID" value="QDV38584.1"/>
    <property type="molecule type" value="Genomic_DNA"/>
</dbReference>
<gene>
    <name evidence="1" type="ORF">ElP_65390</name>
</gene>
<evidence type="ECO:0000313" key="1">
    <source>
        <dbReference type="EMBL" id="QDV38584.1"/>
    </source>
</evidence>
<protein>
    <submittedName>
        <fullName evidence="1">Uncharacterized protein</fullName>
    </submittedName>
</protein>
<dbReference type="AlphaFoldDB" id="A0A518HCJ1"/>
<organism evidence="1 2">
    <name type="scientific">Tautonia plasticadhaerens</name>
    <dbReference type="NCBI Taxonomy" id="2527974"/>
    <lineage>
        <taxon>Bacteria</taxon>
        <taxon>Pseudomonadati</taxon>
        <taxon>Planctomycetota</taxon>
        <taxon>Planctomycetia</taxon>
        <taxon>Isosphaerales</taxon>
        <taxon>Isosphaeraceae</taxon>
        <taxon>Tautonia</taxon>
    </lineage>
</organism>
<keyword evidence="2" id="KW-1185">Reference proteome</keyword>
<evidence type="ECO:0000313" key="2">
    <source>
        <dbReference type="Proteomes" id="UP000317835"/>
    </source>
</evidence>
<proteinExistence type="predicted"/>